<evidence type="ECO:0000313" key="3">
    <source>
        <dbReference type="Proteomes" id="UP000000305"/>
    </source>
</evidence>
<dbReference type="HOGENOM" id="CLU_1031582_0_0_1"/>
<protein>
    <recommendedName>
        <fullName evidence="1">MULE transposase domain-containing protein</fullName>
    </recommendedName>
</protein>
<dbReference type="InParanoid" id="E9GNJ7"/>
<dbReference type="InterPro" id="IPR018289">
    <property type="entry name" value="MULE_transposase_dom"/>
</dbReference>
<dbReference type="AlphaFoldDB" id="E9GNJ7"/>
<dbReference type="EMBL" id="GL732555">
    <property type="protein sequence ID" value="EFX78782.1"/>
    <property type="molecule type" value="Genomic_DNA"/>
</dbReference>
<keyword evidence="3" id="KW-1185">Reference proteome</keyword>
<organism evidence="2 3">
    <name type="scientific">Daphnia pulex</name>
    <name type="common">Water flea</name>
    <dbReference type="NCBI Taxonomy" id="6669"/>
    <lineage>
        <taxon>Eukaryota</taxon>
        <taxon>Metazoa</taxon>
        <taxon>Ecdysozoa</taxon>
        <taxon>Arthropoda</taxon>
        <taxon>Crustacea</taxon>
        <taxon>Branchiopoda</taxon>
        <taxon>Diplostraca</taxon>
        <taxon>Cladocera</taxon>
        <taxon>Anomopoda</taxon>
        <taxon>Daphniidae</taxon>
        <taxon>Daphnia</taxon>
    </lineage>
</organism>
<accession>E9GNJ7</accession>
<evidence type="ECO:0000259" key="1">
    <source>
        <dbReference type="Pfam" id="PF10551"/>
    </source>
</evidence>
<feature type="domain" description="MULE transposase" evidence="1">
    <location>
        <begin position="19"/>
        <end position="90"/>
    </location>
</feature>
<sequence length="270" mass="31922">MTDGYVKALVARFEEFNEGPVFSLATMIHERKLSETHRFFWQKVTQFLSQLVTASNIYIVSDEEAAILGAIKEYVPHTDAYLCWNHIVTNAKLKLKRLNITADNEVAKYVDDIYYLLGQEDENDYYKELSVINADRWHTGFKKYFMDNIDSKVDKAGRWVIKKHNLTTVTTNISESYNCLMKKFMDWTDRPIDVLCVAFYRLAKTFVMEFIRGRYRKGNYTIRAHIAHLYNLRENPPDPAMLERVEKEQRFSIVFVMLGKNEERYCTRKE</sequence>
<evidence type="ECO:0000313" key="2">
    <source>
        <dbReference type="EMBL" id="EFX78782.1"/>
    </source>
</evidence>
<dbReference type="PhylomeDB" id="E9GNJ7"/>
<dbReference type="Proteomes" id="UP000000305">
    <property type="component" value="Unassembled WGS sequence"/>
</dbReference>
<gene>
    <name evidence="2" type="ORF">DAPPUDRAFT_320005</name>
</gene>
<name>E9GNJ7_DAPPU</name>
<proteinExistence type="predicted"/>
<dbReference type="Pfam" id="PF10551">
    <property type="entry name" value="MULE"/>
    <property type="match status" value="1"/>
</dbReference>
<reference evidence="2 3" key="1">
    <citation type="journal article" date="2011" name="Science">
        <title>The ecoresponsive genome of Daphnia pulex.</title>
        <authorList>
            <person name="Colbourne J.K."/>
            <person name="Pfrender M.E."/>
            <person name="Gilbert D."/>
            <person name="Thomas W.K."/>
            <person name="Tucker A."/>
            <person name="Oakley T.H."/>
            <person name="Tokishita S."/>
            <person name="Aerts A."/>
            <person name="Arnold G.J."/>
            <person name="Basu M.K."/>
            <person name="Bauer D.J."/>
            <person name="Caceres C.E."/>
            <person name="Carmel L."/>
            <person name="Casola C."/>
            <person name="Choi J.H."/>
            <person name="Detter J.C."/>
            <person name="Dong Q."/>
            <person name="Dusheyko S."/>
            <person name="Eads B.D."/>
            <person name="Frohlich T."/>
            <person name="Geiler-Samerotte K.A."/>
            <person name="Gerlach D."/>
            <person name="Hatcher P."/>
            <person name="Jogdeo S."/>
            <person name="Krijgsveld J."/>
            <person name="Kriventseva E.V."/>
            <person name="Kultz D."/>
            <person name="Laforsch C."/>
            <person name="Lindquist E."/>
            <person name="Lopez J."/>
            <person name="Manak J.R."/>
            <person name="Muller J."/>
            <person name="Pangilinan J."/>
            <person name="Patwardhan R.P."/>
            <person name="Pitluck S."/>
            <person name="Pritham E.J."/>
            <person name="Rechtsteiner A."/>
            <person name="Rho M."/>
            <person name="Rogozin I.B."/>
            <person name="Sakarya O."/>
            <person name="Salamov A."/>
            <person name="Schaack S."/>
            <person name="Shapiro H."/>
            <person name="Shiga Y."/>
            <person name="Skalitzky C."/>
            <person name="Smith Z."/>
            <person name="Souvorov A."/>
            <person name="Sung W."/>
            <person name="Tang Z."/>
            <person name="Tsuchiya D."/>
            <person name="Tu H."/>
            <person name="Vos H."/>
            <person name="Wang M."/>
            <person name="Wolf Y.I."/>
            <person name="Yamagata H."/>
            <person name="Yamada T."/>
            <person name="Ye Y."/>
            <person name="Shaw J.R."/>
            <person name="Andrews J."/>
            <person name="Crease T.J."/>
            <person name="Tang H."/>
            <person name="Lucas S.M."/>
            <person name="Robertson H.M."/>
            <person name="Bork P."/>
            <person name="Koonin E.V."/>
            <person name="Zdobnov E.M."/>
            <person name="Grigoriev I.V."/>
            <person name="Lynch M."/>
            <person name="Boore J.L."/>
        </authorList>
    </citation>
    <scope>NUCLEOTIDE SEQUENCE [LARGE SCALE GENOMIC DNA]</scope>
</reference>
<dbReference type="STRING" id="6669.E9GNJ7"/>
<dbReference type="KEGG" id="dpx:DAPPUDRAFT_320005"/>
<dbReference type="OrthoDB" id="5791190at2759"/>